<dbReference type="SUPFAM" id="SSF50465">
    <property type="entry name" value="EF-Tu/eEF-1alpha/eIF2-gamma C-terminal domain"/>
    <property type="match status" value="1"/>
</dbReference>
<evidence type="ECO:0000313" key="5">
    <source>
        <dbReference type="EMBL" id="OIQ85287.1"/>
    </source>
</evidence>
<keyword evidence="5" id="KW-0808">Transferase</keyword>
<dbReference type="CDD" id="cd04095">
    <property type="entry name" value="CysN_NoDQ_III"/>
    <property type="match status" value="1"/>
</dbReference>
<dbReference type="GO" id="GO:0005525">
    <property type="term" value="F:GTP binding"/>
    <property type="evidence" value="ECO:0007669"/>
    <property type="project" value="UniProtKB-KW"/>
</dbReference>
<feature type="region of interest" description="Disordered" evidence="3">
    <location>
        <begin position="333"/>
        <end position="352"/>
    </location>
</feature>
<protein>
    <submittedName>
        <fullName evidence="5">Sulfate adenylyltransferase subunit 1</fullName>
        <ecNumber evidence="5">2.7.7.4</ecNumber>
    </submittedName>
</protein>
<dbReference type="InterPro" id="IPR009001">
    <property type="entry name" value="Transl_elong_EF1A/Init_IF2_C"/>
</dbReference>
<proteinExistence type="predicted"/>
<keyword evidence="1" id="KW-0547">Nucleotide-binding</keyword>
<dbReference type="SUPFAM" id="SSF50447">
    <property type="entry name" value="Translation proteins"/>
    <property type="match status" value="1"/>
</dbReference>
<dbReference type="PANTHER" id="PTHR23115">
    <property type="entry name" value="TRANSLATION FACTOR"/>
    <property type="match status" value="1"/>
</dbReference>
<dbReference type="AlphaFoldDB" id="A0A1J5QZN6"/>
<dbReference type="InterPro" id="IPR031157">
    <property type="entry name" value="G_TR_CS"/>
</dbReference>
<dbReference type="GO" id="GO:0004781">
    <property type="term" value="F:sulfate adenylyltransferase (ATP) activity"/>
    <property type="evidence" value="ECO:0007669"/>
    <property type="project" value="UniProtKB-EC"/>
</dbReference>
<dbReference type="InterPro" id="IPR054696">
    <property type="entry name" value="GTP-eEF1A_C"/>
</dbReference>
<sequence length="467" mass="50325">MNTHNDANGEHRHKALRFLTAGSVDDGKSTLIGRLLLDSRAILADQLDALQRRATGGGIDLSQLTDGLEAEREQGITIDVAYRYFTTPRRKFIIADAPGHEQYTRNMVTAAAGSDAAVVLIDITKLDWRAAPMRLLPQTRRHTLLARLLRLPSIVFAVNKLDAVDDAEAAFVAVRGALLEFAAKAGIAPAGIVPVSALRGDNIAIAQASWPWYTGPTLLQLLEALHAVEEPQTGALLLPLQYVAREGDGLGHQPRTVWGRIARGQVRSGDKVRIHPSGETAEVVTVRRAGVVVDGCTAGQSAGLVLDRQIDVSRGDWVIGLEPVWAGAAVVKPGDTQRHQSSEPAELPQSRVSSALSRIPGGTQEFDATLAWLDTEPAVIGRKYWLRHGHRWVAGHITAISSRLDIHTLTDVDAQTLAVNDIGRVRLQVQSVLPLEIFADNRVAGAMIVVDPATHRTSGALMVEALA</sequence>
<comment type="caution">
    <text evidence="5">The sequence shown here is derived from an EMBL/GenBank/DDBJ whole genome shotgun (WGS) entry which is preliminary data.</text>
</comment>
<gene>
    <name evidence="5" type="primary">cysN_3</name>
    <name evidence="5" type="ORF">GALL_328880</name>
</gene>
<keyword evidence="2" id="KW-0342">GTP-binding</keyword>
<evidence type="ECO:0000256" key="3">
    <source>
        <dbReference type="SAM" id="MobiDB-lite"/>
    </source>
</evidence>
<evidence type="ECO:0000256" key="2">
    <source>
        <dbReference type="ARBA" id="ARBA00023134"/>
    </source>
</evidence>
<dbReference type="PROSITE" id="PS00301">
    <property type="entry name" value="G_TR_1"/>
    <property type="match status" value="1"/>
</dbReference>
<dbReference type="InterPro" id="IPR027417">
    <property type="entry name" value="P-loop_NTPase"/>
</dbReference>
<organism evidence="5">
    <name type="scientific">mine drainage metagenome</name>
    <dbReference type="NCBI Taxonomy" id="410659"/>
    <lineage>
        <taxon>unclassified sequences</taxon>
        <taxon>metagenomes</taxon>
        <taxon>ecological metagenomes</taxon>
    </lineage>
</organism>
<dbReference type="InterPro" id="IPR050100">
    <property type="entry name" value="TRAFAC_GTPase_members"/>
</dbReference>
<dbReference type="InterPro" id="IPR000795">
    <property type="entry name" value="T_Tr_GTP-bd_dom"/>
</dbReference>
<dbReference type="GO" id="GO:0003924">
    <property type="term" value="F:GTPase activity"/>
    <property type="evidence" value="ECO:0007669"/>
    <property type="project" value="InterPro"/>
</dbReference>
<accession>A0A1J5QZN6</accession>
<dbReference type="PROSITE" id="PS51722">
    <property type="entry name" value="G_TR_2"/>
    <property type="match status" value="1"/>
</dbReference>
<dbReference type="EC" id="2.7.7.4" evidence="5"/>
<dbReference type="SUPFAM" id="SSF52540">
    <property type="entry name" value="P-loop containing nucleoside triphosphate hydrolases"/>
    <property type="match status" value="1"/>
</dbReference>
<dbReference type="Gene3D" id="2.40.30.10">
    <property type="entry name" value="Translation factors"/>
    <property type="match status" value="2"/>
</dbReference>
<dbReference type="InterPro" id="IPR009000">
    <property type="entry name" value="Transl_B-barrel_sf"/>
</dbReference>
<reference evidence="5" key="1">
    <citation type="submission" date="2016-10" db="EMBL/GenBank/DDBJ databases">
        <title>Sequence of Gallionella enrichment culture.</title>
        <authorList>
            <person name="Poehlein A."/>
            <person name="Muehling M."/>
            <person name="Daniel R."/>
        </authorList>
    </citation>
    <scope>NUCLEOTIDE SEQUENCE</scope>
</reference>
<dbReference type="Pfam" id="PF00009">
    <property type="entry name" value="GTP_EFTU"/>
    <property type="match status" value="1"/>
</dbReference>
<evidence type="ECO:0000256" key="1">
    <source>
        <dbReference type="ARBA" id="ARBA00022741"/>
    </source>
</evidence>
<evidence type="ECO:0000259" key="4">
    <source>
        <dbReference type="PROSITE" id="PS51722"/>
    </source>
</evidence>
<keyword evidence="5" id="KW-0548">Nucleotidyltransferase</keyword>
<dbReference type="InterPro" id="IPR044139">
    <property type="entry name" value="CysN_NoDQ_III"/>
</dbReference>
<dbReference type="PRINTS" id="PR00315">
    <property type="entry name" value="ELONGATNFCT"/>
</dbReference>
<dbReference type="EMBL" id="MLJW01000555">
    <property type="protein sequence ID" value="OIQ85287.1"/>
    <property type="molecule type" value="Genomic_DNA"/>
</dbReference>
<dbReference type="Pfam" id="PF22594">
    <property type="entry name" value="GTP-eEF1A_C"/>
    <property type="match status" value="1"/>
</dbReference>
<dbReference type="Gene3D" id="3.40.50.300">
    <property type="entry name" value="P-loop containing nucleotide triphosphate hydrolases"/>
    <property type="match status" value="1"/>
</dbReference>
<feature type="domain" description="Tr-type G" evidence="4">
    <location>
        <begin position="13"/>
        <end position="232"/>
    </location>
</feature>
<name>A0A1J5QZN6_9ZZZZ</name>